<feature type="transmembrane region" description="Helical" evidence="7">
    <location>
        <begin position="105"/>
        <end position="126"/>
    </location>
</feature>
<sequence length="340" mass="36645">MTLSSPGLDAALDTAAVTAARAGRRKAPRLGRRRLTFDYVTFLVAFLGVPLAIYIVFVISPFIQAVYYSMTNWTGFSPNMQFVGLDNFVKLFQDTTFLQAMGNNIVLAILVPLVTLAIAMVFASMITIGGPSSGQVRGLRGSSFYRVVSFFPYVIPAIVIGILWSQIYSPSGLLNGLLDAVGLNTNDFAWLGDERTAMGASIFVIVWGMVGFYMVLFIAAIKGIPAEVYEAARLDGAGRFRTTISITLPLIRDNVQTAYIYIGIMALDAFVYMAALNSTGGPANSTLVMSQYLFRTAFEKGQFGLSSAMGVVLAVITLLFAAVVFTVNRLTGGKDEGGRS</sequence>
<keyword evidence="3" id="KW-1003">Cell membrane</keyword>
<name>A0ABU1SAZ1_9MICO</name>
<dbReference type="SUPFAM" id="SSF161098">
    <property type="entry name" value="MetI-like"/>
    <property type="match status" value="1"/>
</dbReference>
<evidence type="ECO:0000256" key="7">
    <source>
        <dbReference type="RuleBase" id="RU363032"/>
    </source>
</evidence>
<dbReference type="InterPro" id="IPR035906">
    <property type="entry name" value="MetI-like_sf"/>
</dbReference>
<organism evidence="9 10">
    <name type="scientific">Microbacterium resistens</name>
    <dbReference type="NCBI Taxonomy" id="156977"/>
    <lineage>
        <taxon>Bacteria</taxon>
        <taxon>Bacillati</taxon>
        <taxon>Actinomycetota</taxon>
        <taxon>Actinomycetes</taxon>
        <taxon>Micrococcales</taxon>
        <taxon>Microbacteriaceae</taxon>
        <taxon>Microbacterium</taxon>
    </lineage>
</organism>
<feature type="transmembrane region" description="Helical" evidence="7">
    <location>
        <begin position="147"/>
        <end position="167"/>
    </location>
</feature>
<dbReference type="Gene3D" id="1.10.3720.10">
    <property type="entry name" value="MetI-like"/>
    <property type="match status" value="1"/>
</dbReference>
<evidence type="ECO:0000259" key="8">
    <source>
        <dbReference type="PROSITE" id="PS50928"/>
    </source>
</evidence>
<dbReference type="Proteomes" id="UP001259347">
    <property type="component" value="Unassembled WGS sequence"/>
</dbReference>
<keyword evidence="5 7" id="KW-1133">Transmembrane helix</keyword>
<dbReference type="PROSITE" id="PS50928">
    <property type="entry name" value="ABC_TM1"/>
    <property type="match status" value="1"/>
</dbReference>
<feature type="transmembrane region" description="Helical" evidence="7">
    <location>
        <begin position="197"/>
        <end position="221"/>
    </location>
</feature>
<dbReference type="CDD" id="cd06261">
    <property type="entry name" value="TM_PBP2"/>
    <property type="match status" value="1"/>
</dbReference>
<dbReference type="InterPro" id="IPR051393">
    <property type="entry name" value="ABC_transporter_permease"/>
</dbReference>
<comment type="subcellular location">
    <subcellularLocation>
        <location evidence="1 7">Cell membrane</location>
        <topology evidence="1 7">Multi-pass membrane protein</topology>
    </subcellularLocation>
</comment>
<accession>A0ABU1SAZ1</accession>
<feature type="transmembrane region" description="Helical" evidence="7">
    <location>
        <begin position="39"/>
        <end position="63"/>
    </location>
</feature>
<proteinExistence type="inferred from homology"/>
<evidence type="ECO:0000256" key="4">
    <source>
        <dbReference type="ARBA" id="ARBA00022692"/>
    </source>
</evidence>
<keyword evidence="4 7" id="KW-0812">Transmembrane</keyword>
<feature type="domain" description="ABC transmembrane type-1" evidence="8">
    <location>
        <begin position="101"/>
        <end position="324"/>
    </location>
</feature>
<feature type="transmembrane region" description="Helical" evidence="7">
    <location>
        <begin position="258"/>
        <end position="275"/>
    </location>
</feature>
<gene>
    <name evidence="9" type="ORF">J2Y69_001025</name>
</gene>
<evidence type="ECO:0000256" key="1">
    <source>
        <dbReference type="ARBA" id="ARBA00004651"/>
    </source>
</evidence>
<evidence type="ECO:0000313" key="10">
    <source>
        <dbReference type="Proteomes" id="UP001259347"/>
    </source>
</evidence>
<feature type="transmembrane region" description="Helical" evidence="7">
    <location>
        <begin position="303"/>
        <end position="327"/>
    </location>
</feature>
<comment type="similarity">
    <text evidence="7">Belongs to the binding-protein-dependent transport system permease family.</text>
</comment>
<dbReference type="PANTHER" id="PTHR30193:SF41">
    <property type="entry name" value="DIACETYLCHITOBIOSE UPTAKE SYSTEM PERMEASE PROTEIN NGCF"/>
    <property type="match status" value="1"/>
</dbReference>
<keyword evidence="6 7" id="KW-0472">Membrane</keyword>
<reference evidence="9 10" key="1">
    <citation type="submission" date="2023-07" db="EMBL/GenBank/DDBJ databases">
        <title>Sorghum-associated microbial communities from plants grown in Nebraska, USA.</title>
        <authorList>
            <person name="Schachtman D."/>
        </authorList>
    </citation>
    <scope>NUCLEOTIDE SEQUENCE [LARGE SCALE GENOMIC DNA]</scope>
    <source>
        <strain evidence="9 10">2980</strain>
    </source>
</reference>
<evidence type="ECO:0000256" key="3">
    <source>
        <dbReference type="ARBA" id="ARBA00022475"/>
    </source>
</evidence>
<dbReference type="Pfam" id="PF00528">
    <property type="entry name" value="BPD_transp_1"/>
    <property type="match status" value="1"/>
</dbReference>
<comment type="caution">
    <text evidence="9">The sequence shown here is derived from an EMBL/GenBank/DDBJ whole genome shotgun (WGS) entry which is preliminary data.</text>
</comment>
<dbReference type="PANTHER" id="PTHR30193">
    <property type="entry name" value="ABC TRANSPORTER PERMEASE PROTEIN"/>
    <property type="match status" value="1"/>
</dbReference>
<evidence type="ECO:0000256" key="6">
    <source>
        <dbReference type="ARBA" id="ARBA00023136"/>
    </source>
</evidence>
<evidence type="ECO:0000313" key="9">
    <source>
        <dbReference type="EMBL" id="MDR6866433.1"/>
    </source>
</evidence>
<evidence type="ECO:0000256" key="5">
    <source>
        <dbReference type="ARBA" id="ARBA00022989"/>
    </source>
</evidence>
<keyword evidence="2 7" id="KW-0813">Transport</keyword>
<dbReference type="RefSeq" id="WP_310018221.1">
    <property type="nucleotide sequence ID" value="NZ_JAVDUM010000003.1"/>
</dbReference>
<keyword evidence="10" id="KW-1185">Reference proteome</keyword>
<protein>
    <submittedName>
        <fullName evidence="9">N-acetylglucosamine transport system permease protein</fullName>
    </submittedName>
</protein>
<evidence type="ECO:0000256" key="2">
    <source>
        <dbReference type="ARBA" id="ARBA00022448"/>
    </source>
</evidence>
<dbReference type="InterPro" id="IPR000515">
    <property type="entry name" value="MetI-like"/>
</dbReference>
<dbReference type="EMBL" id="JAVDUM010000003">
    <property type="protein sequence ID" value="MDR6866433.1"/>
    <property type="molecule type" value="Genomic_DNA"/>
</dbReference>